<dbReference type="SMART" id="SM00710">
    <property type="entry name" value="PbH1"/>
    <property type="match status" value="4"/>
</dbReference>
<evidence type="ECO:0000256" key="4">
    <source>
        <dbReference type="ARBA" id="ARBA00022525"/>
    </source>
</evidence>
<feature type="signal peptide" evidence="9">
    <location>
        <begin position="1"/>
        <end position="21"/>
    </location>
</feature>
<evidence type="ECO:0000256" key="5">
    <source>
        <dbReference type="ARBA" id="ARBA00022801"/>
    </source>
</evidence>
<evidence type="ECO:0000313" key="10">
    <source>
        <dbReference type="EMBL" id="KAF8388635.1"/>
    </source>
</evidence>
<evidence type="ECO:0008006" key="12">
    <source>
        <dbReference type="Google" id="ProtNLM"/>
    </source>
</evidence>
<feature type="chain" id="PRO_5032715835" description="Endo-polygalacturonase" evidence="9">
    <location>
        <begin position="22"/>
        <end position="390"/>
    </location>
</feature>
<dbReference type="AlphaFoldDB" id="A0A834YL55"/>
<dbReference type="Gene3D" id="2.160.20.10">
    <property type="entry name" value="Single-stranded right-handed beta-helix, Pectin lyase-like"/>
    <property type="match status" value="1"/>
</dbReference>
<dbReference type="GO" id="GO:0005975">
    <property type="term" value="P:carbohydrate metabolic process"/>
    <property type="evidence" value="ECO:0007669"/>
    <property type="project" value="InterPro"/>
</dbReference>
<dbReference type="InterPro" id="IPR000743">
    <property type="entry name" value="Glyco_hydro_28"/>
</dbReference>
<sequence length="390" mass="40887">MVKSMSLLLSLLFIVFCQSSASTAVYDVVKLGAKPDGRTDSTRSFLSAWGGACASITPAMIYVPKGRFLLKSATFAGNCKNSDITIRIDGTLVAPSDYHAIGNAGNWLMFEGVTGVSIYGGILDGQGSGLWACKAAGNSCPSGATSLSFTRSKNIVINGLTSLNSQMFHVVINGCQNVNIRGVKITASGNSPNTDGIHVQLSTGVTIMNSAIKTGDDCISVGPGTKNLWIEQIACGPGHGISIGSLGKETQEPGVQNVTVKTVVFTGTQNGLRIKAWGRPSTGFVTGVLFQHAVMNNVQNPIVIDQNYCPRNEGCPGQVSGVQISQVTYQDIHGTSATEVAVKFDCSPKNPCRGIRLEDVKLTYQNKPAESSCANAGGTAYGFVEPTSCL</sequence>
<keyword evidence="5 8" id="KW-0378">Hydrolase</keyword>
<comment type="caution">
    <text evidence="10">The sequence shown here is derived from an EMBL/GenBank/DDBJ whole genome shotgun (WGS) entry which is preliminary data.</text>
</comment>
<evidence type="ECO:0000256" key="7">
    <source>
        <dbReference type="ARBA" id="ARBA00023316"/>
    </source>
</evidence>
<evidence type="ECO:0000256" key="1">
    <source>
        <dbReference type="ARBA" id="ARBA00004191"/>
    </source>
</evidence>
<evidence type="ECO:0000256" key="8">
    <source>
        <dbReference type="RuleBase" id="RU361169"/>
    </source>
</evidence>
<dbReference type="Proteomes" id="UP000655225">
    <property type="component" value="Unassembled WGS sequence"/>
</dbReference>
<dbReference type="OMA" id="MFHFVID"/>
<evidence type="ECO:0000256" key="3">
    <source>
        <dbReference type="ARBA" id="ARBA00022512"/>
    </source>
</evidence>
<proteinExistence type="inferred from homology"/>
<dbReference type="PANTHER" id="PTHR31375">
    <property type="match status" value="1"/>
</dbReference>
<keyword evidence="9" id="KW-0732">Signal</keyword>
<evidence type="ECO:0000313" key="11">
    <source>
        <dbReference type="Proteomes" id="UP000655225"/>
    </source>
</evidence>
<keyword evidence="11" id="KW-1185">Reference proteome</keyword>
<comment type="subcellular location">
    <subcellularLocation>
        <location evidence="1">Secreted</location>
        <location evidence="1">Cell wall</location>
    </subcellularLocation>
</comment>
<dbReference type="OrthoDB" id="187139at2759"/>
<dbReference type="InterPro" id="IPR011050">
    <property type="entry name" value="Pectin_lyase_fold/virulence"/>
</dbReference>
<dbReference type="SUPFAM" id="SSF51126">
    <property type="entry name" value="Pectin lyase-like"/>
    <property type="match status" value="1"/>
</dbReference>
<accession>A0A834YL55</accession>
<keyword evidence="3" id="KW-0134">Cell wall</keyword>
<dbReference type="InterPro" id="IPR006626">
    <property type="entry name" value="PbH1"/>
</dbReference>
<dbReference type="Pfam" id="PF00295">
    <property type="entry name" value="Glyco_hydro_28"/>
    <property type="match status" value="1"/>
</dbReference>
<name>A0A834YL55_TETSI</name>
<evidence type="ECO:0000256" key="2">
    <source>
        <dbReference type="ARBA" id="ARBA00008834"/>
    </source>
</evidence>
<keyword evidence="6 8" id="KW-0326">Glycosidase</keyword>
<comment type="similarity">
    <text evidence="2 8">Belongs to the glycosyl hydrolase 28 family.</text>
</comment>
<dbReference type="GO" id="GO:0071555">
    <property type="term" value="P:cell wall organization"/>
    <property type="evidence" value="ECO:0007669"/>
    <property type="project" value="UniProtKB-KW"/>
</dbReference>
<protein>
    <recommendedName>
        <fullName evidence="12">Endo-polygalacturonase</fullName>
    </recommendedName>
</protein>
<dbReference type="GO" id="GO:0004650">
    <property type="term" value="F:polygalacturonase activity"/>
    <property type="evidence" value="ECO:0007669"/>
    <property type="project" value="InterPro"/>
</dbReference>
<keyword evidence="4" id="KW-0964">Secreted</keyword>
<evidence type="ECO:0000256" key="9">
    <source>
        <dbReference type="SAM" id="SignalP"/>
    </source>
</evidence>
<evidence type="ECO:0000256" key="6">
    <source>
        <dbReference type="ARBA" id="ARBA00023295"/>
    </source>
</evidence>
<dbReference type="EMBL" id="JABCRI010000020">
    <property type="protein sequence ID" value="KAF8388635.1"/>
    <property type="molecule type" value="Genomic_DNA"/>
</dbReference>
<dbReference type="InterPro" id="IPR012334">
    <property type="entry name" value="Pectin_lyas_fold"/>
</dbReference>
<gene>
    <name evidence="10" type="ORF">HHK36_027312</name>
</gene>
<dbReference type="FunFam" id="2.160.20.10:FF:000016">
    <property type="entry name" value="Polygalacturonase 7"/>
    <property type="match status" value="1"/>
</dbReference>
<reference evidence="10 11" key="1">
    <citation type="submission" date="2020-04" db="EMBL/GenBank/DDBJ databases">
        <title>Plant Genome Project.</title>
        <authorList>
            <person name="Zhang R.-G."/>
        </authorList>
    </citation>
    <scope>NUCLEOTIDE SEQUENCE [LARGE SCALE GENOMIC DNA]</scope>
    <source>
        <strain evidence="10">YNK0</strain>
        <tissue evidence="10">Leaf</tissue>
    </source>
</reference>
<keyword evidence="7" id="KW-0961">Cell wall biogenesis/degradation</keyword>
<organism evidence="10 11">
    <name type="scientific">Tetracentron sinense</name>
    <name type="common">Spur-leaf</name>
    <dbReference type="NCBI Taxonomy" id="13715"/>
    <lineage>
        <taxon>Eukaryota</taxon>
        <taxon>Viridiplantae</taxon>
        <taxon>Streptophyta</taxon>
        <taxon>Embryophyta</taxon>
        <taxon>Tracheophyta</taxon>
        <taxon>Spermatophyta</taxon>
        <taxon>Magnoliopsida</taxon>
        <taxon>Trochodendrales</taxon>
        <taxon>Trochodendraceae</taxon>
        <taxon>Tetracentron</taxon>
    </lineage>
</organism>